<evidence type="ECO:0000256" key="5">
    <source>
        <dbReference type="ARBA" id="ARBA00022801"/>
    </source>
</evidence>
<keyword evidence="10" id="KW-1185">Reference proteome</keyword>
<keyword evidence="4" id="KW-0255">Endonuclease</keyword>
<evidence type="ECO:0000259" key="8">
    <source>
        <dbReference type="Pfam" id="PF17917"/>
    </source>
</evidence>
<dbReference type="CDD" id="cd09274">
    <property type="entry name" value="RNase_HI_RT_Ty3"/>
    <property type="match status" value="1"/>
</dbReference>
<dbReference type="Pfam" id="PF17917">
    <property type="entry name" value="RT_RNaseH"/>
    <property type="match status" value="1"/>
</dbReference>
<dbReference type="InterPro" id="IPR000477">
    <property type="entry name" value="RT_dom"/>
</dbReference>
<dbReference type="AlphaFoldDB" id="A0A371EK54"/>
<dbReference type="Gene3D" id="3.10.10.10">
    <property type="entry name" value="HIV Type 1 Reverse Transcriptase, subunit A, domain 1"/>
    <property type="match status" value="1"/>
</dbReference>
<evidence type="ECO:0000256" key="4">
    <source>
        <dbReference type="ARBA" id="ARBA00022759"/>
    </source>
</evidence>
<dbReference type="SUPFAM" id="SSF56672">
    <property type="entry name" value="DNA/RNA polymerases"/>
    <property type="match status" value="1"/>
</dbReference>
<dbReference type="Gene3D" id="3.30.70.270">
    <property type="match status" value="1"/>
</dbReference>
<evidence type="ECO:0000256" key="6">
    <source>
        <dbReference type="ARBA" id="ARBA00022918"/>
    </source>
</evidence>
<dbReference type="CDD" id="cd00303">
    <property type="entry name" value="retropepsin_like"/>
    <property type="match status" value="1"/>
</dbReference>
<evidence type="ECO:0000313" key="10">
    <source>
        <dbReference type="Proteomes" id="UP000257109"/>
    </source>
</evidence>
<dbReference type="InterPro" id="IPR043128">
    <property type="entry name" value="Rev_trsase/Diguanyl_cyclase"/>
</dbReference>
<keyword evidence="1" id="KW-0808">Transferase</keyword>
<dbReference type="Pfam" id="PF00078">
    <property type="entry name" value="RVT_1"/>
    <property type="match status" value="1"/>
</dbReference>
<protein>
    <recommendedName>
        <fullName evidence="11">Reverse transcriptase</fullName>
    </recommendedName>
</protein>
<evidence type="ECO:0000313" key="9">
    <source>
        <dbReference type="EMBL" id="RDX66428.1"/>
    </source>
</evidence>
<dbReference type="Proteomes" id="UP000257109">
    <property type="component" value="Unassembled WGS sequence"/>
</dbReference>
<dbReference type="OrthoDB" id="415724at2759"/>
<keyword evidence="2" id="KW-0548">Nucleotidyltransferase</keyword>
<dbReference type="CDD" id="cd01647">
    <property type="entry name" value="RT_LTR"/>
    <property type="match status" value="1"/>
</dbReference>
<accession>A0A371EK54</accession>
<proteinExistence type="predicted"/>
<evidence type="ECO:0000256" key="3">
    <source>
        <dbReference type="ARBA" id="ARBA00022722"/>
    </source>
</evidence>
<feature type="domain" description="Reverse transcriptase" evidence="7">
    <location>
        <begin position="490"/>
        <end position="590"/>
    </location>
</feature>
<comment type="caution">
    <text evidence="9">The sequence shown here is derived from an EMBL/GenBank/DDBJ whole genome shotgun (WGS) entry which is preliminary data.</text>
</comment>
<dbReference type="InterPro" id="IPR043502">
    <property type="entry name" value="DNA/RNA_pol_sf"/>
</dbReference>
<evidence type="ECO:0008006" key="11">
    <source>
        <dbReference type="Google" id="ProtNLM"/>
    </source>
</evidence>
<sequence>IVILILPKELSRLGSLFLLHSFSLFRPFEYSSSSSSSLCRLVKGELDPNRDLPVESKLPKCDPNRDLPIKNLVLYQLLKAIQVKRQLKCESSPKFASSSSSLWRSNWKNNKVVTNPKVDVKAEYSNALPKGKIDTNTSYRSRDIKCFKCQVVGHIASQWPNKRAMVMLDNGEIESESSSDDEMPPLEGCSDVEVAEPVSGDILVTRRTLSIQPKEGGDMEQRKYIFNTRCHINDKVCSMIIDNGSCTNVASTLLVEKIDCGDIRVTKQVLVSFPIGKYKDEVLCDVAPMHAWHLLLGHPWQFDRNVYPYHEPSIIILTPLKLVEAYSDQIRIARECKLREKQLSIQEKERKENISENKQKKEKHEIECSEEKSKKMSAFAKKKEVESALLAKEKLLVLLYKDVYFTNEFHSSFPCEVDSLLQEFIDVFPDEVPHGLPPLRGIEHQIDLVPSCPIPNRPAYETNPEETKEIQNQGFVRESLSPCSIPVILVPKKDGTWRMYMDSRAINKITIKYRYPIPRLNDMLDELFGSCVFTKIDLKSGYNQICMKECDEWKTAFKTKYGLYEWLMMPFGLTNAPSTFMSKTLDEYVEHLHVVLNVLKKINCMEISKNVHFALNLFSKGISMDEEKDVVFKWDDVHEKAFNLLKYKLTNAPVLCLPNLDKAFEIECNKSKPIAYFSEKVSGTTLNYSTYDKELYTLVRTLQSWQHYWWPREFIIHSDHQSLKFLKSQGKLQKRHAKWLEFIEMFPYVIKYKKGKENIVADALSRRYALLTSLQTKLLGFEIIKDLYVNDSDFDQVWNSCIKNACGDYYRYDGFLFKKNKLCVPTCSLREMLVRETHGGD</sequence>
<feature type="domain" description="Reverse transcriptase RNase H-like" evidence="8">
    <location>
        <begin position="669"/>
        <end position="746"/>
    </location>
</feature>
<reference evidence="9" key="1">
    <citation type="submission" date="2018-05" db="EMBL/GenBank/DDBJ databases">
        <title>Draft genome of Mucuna pruriens seed.</title>
        <authorList>
            <person name="Nnadi N.E."/>
            <person name="Vos R."/>
            <person name="Hasami M.H."/>
            <person name="Devisetty U.K."/>
            <person name="Aguiy J.C."/>
        </authorList>
    </citation>
    <scope>NUCLEOTIDE SEQUENCE [LARGE SCALE GENOMIC DNA]</scope>
    <source>
        <strain evidence="9">JCA_2017</strain>
    </source>
</reference>
<name>A0A371EK54_MUCPR</name>
<feature type="non-terminal residue" evidence="9">
    <location>
        <position position="841"/>
    </location>
</feature>
<gene>
    <name evidence="9" type="ORF">CR513_54804</name>
</gene>
<dbReference type="PANTHER" id="PTHR35046:SF9">
    <property type="entry name" value="RNA-DIRECTED DNA POLYMERASE"/>
    <property type="match status" value="1"/>
</dbReference>
<dbReference type="GO" id="GO:0004519">
    <property type="term" value="F:endonuclease activity"/>
    <property type="evidence" value="ECO:0007669"/>
    <property type="project" value="UniProtKB-KW"/>
</dbReference>
<evidence type="ECO:0000256" key="2">
    <source>
        <dbReference type="ARBA" id="ARBA00022695"/>
    </source>
</evidence>
<evidence type="ECO:0000256" key="1">
    <source>
        <dbReference type="ARBA" id="ARBA00022679"/>
    </source>
</evidence>
<dbReference type="GO" id="GO:0003964">
    <property type="term" value="F:RNA-directed DNA polymerase activity"/>
    <property type="evidence" value="ECO:0007669"/>
    <property type="project" value="UniProtKB-KW"/>
</dbReference>
<dbReference type="InterPro" id="IPR041373">
    <property type="entry name" value="RT_RNaseH"/>
</dbReference>
<keyword evidence="5" id="KW-0378">Hydrolase</keyword>
<evidence type="ECO:0000259" key="7">
    <source>
        <dbReference type="Pfam" id="PF00078"/>
    </source>
</evidence>
<keyword evidence="3" id="KW-0540">Nuclease</keyword>
<dbReference type="GO" id="GO:0016787">
    <property type="term" value="F:hydrolase activity"/>
    <property type="evidence" value="ECO:0007669"/>
    <property type="project" value="UniProtKB-KW"/>
</dbReference>
<dbReference type="EMBL" id="QJKJ01013438">
    <property type="protein sequence ID" value="RDX66428.1"/>
    <property type="molecule type" value="Genomic_DNA"/>
</dbReference>
<feature type="non-terminal residue" evidence="9">
    <location>
        <position position="1"/>
    </location>
</feature>
<dbReference type="PANTHER" id="PTHR35046">
    <property type="entry name" value="ZINC KNUCKLE (CCHC-TYPE) FAMILY PROTEIN"/>
    <property type="match status" value="1"/>
</dbReference>
<keyword evidence="6" id="KW-0695">RNA-directed DNA polymerase</keyword>
<organism evidence="9 10">
    <name type="scientific">Mucuna pruriens</name>
    <name type="common">Velvet bean</name>
    <name type="synonym">Dolichos pruriens</name>
    <dbReference type="NCBI Taxonomy" id="157652"/>
    <lineage>
        <taxon>Eukaryota</taxon>
        <taxon>Viridiplantae</taxon>
        <taxon>Streptophyta</taxon>
        <taxon>Embryophyta</taxon>
        <taxon>Tracheophyta</taxon>
        <taxon>Spermatophyta</taxon>
        <taxon>Magnoliopsida</taxon>
        <taxon>eudicotyledons</taxon>
        <taxon>Gunneridae</taxon>
        <taxon>Pentapetalae</taxon>
        <taxon>rosids</taxon>
        <taxon>fabids</taxon>
        <taxon>Fabales</taxon>
        <taxon>Fabaceae</taxon>
        <taxon>Papilionoideae</taxon>
        <taxon>50 kb inversion clade</taxon>
        <taxon>NPAAA clade</taxon>
        <taxon>indigoferoid/millettioid clade</taxon>
        <taxon>Phaseoleae</taxon>
        <taxon>Mucuna</taxon>
    </lineage>
</organism>